<dbReference type="InterPro" id="IPR036503">
    <property type="entry name" value="Ald_Fedxn_OxRdtase_N_sf"/>
</dbReference>
<dbReference type="InterPro" id="IPR013984">
    <property type="entry name" value="Ald_Fedxn_OxRdtase_dom2"/>
</dbReference>
<evidence type="ECO:0000313" key="10">
    <source>
        <dbReference type="EMBL" id="SEM51242.1"/>
    </source>
</evidence>
<evidence type="ECO:0000256" key="5">
    <source>
        <dbReference type="ARBA" id="ARBA00023002"/>
    </source>
</evidence>
<evidence type="ECO:0000259" key="9">
    <source>
        <dbReference type="SMART" id="SM00790"/>
    </source>
</evidence>
<keyword evidence="4" id="KW-0479">Metal-binding</keyword>
<comment type="cofactor">
    <cofactor evidence="8">
        <name>tungstopterin</name>
        <dbReference type="ChEBI" id="CHEBI:30402"/>
    </cofactor>
</comment>
<dbReference type="InterPro" id="IPR001203">
    <property type="entry name" value="OxRdtase_Ald_Fedxn_C"/>
</dbReference>
<dbReference type="Gene3D" id="3.60.9.10">
    <property type="entry name" value="Aldehyde ferredoxin oxidoreductase, N-terminal domain"/>
    <property type="match status" value="1"/>
</dbReference>
<feature type="domain" description="Aldehyde ferredoxin oxidoreductase N-terminal" evidence="9">
    <location>
        <begin position="6"/>
        <end position="206"/>
    </location>
</feature>
<dbReference type="Gene3D" id="1.10.569.10">
    <property type="entry name" value="Aldehyde Ferredoxin Oxidoreductase Protein, subunit A, domain 2"/>
    <property type="match status" value="1"/>
</dbReference>
<evidence type="ECO:0000256" key="2">
    <source>
        <dbReference type="ARBA" id="ARBA00011032"/>
    </source>
</evidence>
<organism evidence="10 11">
    <name type="scientific">Syntrophus gentianae</name>
    <dbReference type="NCBI Taxonomy" id="43775"/>
    <lineage>
        <taxon>Bacteria</taxon>
        <taxon>Pseudomonadati</taxon>
        <taxon>Thermodesulfobacteriota</taxon>
        <taxon>Syntrophia</taxon>
        <taxon>Syntrophales</taxon>
        <taxon>Syntrophaceae</taxon>
        <taxon>Syntrophus</taxon>
    </lineage>
</organism>
<keyword evidence="7" id="KW-0411">Iron-sulfur</keyword>
<keyword evidence="5" id="KW-0560">Oxidoreductase</keyword>
<comment type="cofactor">
    <cofactor evidence="1">
        <name>[4Fe-4S] cluster</name>
        <dbReference type="ChEBI" id="CHEBI:49883"/>
    </cofactor>
</comment>
<protein>
    <submittedName>
        <fullName evidence="10">Aldehyde:ferredoxin oxidoreductase</fullName>
    </submittedName>
</protein>
<reference evidence="10 11" key="1">
    <citation type="submission" date="2016-10" db="EMBL/GenBank/DDBJ databases">
        <authorList>
            <person name="de Groot N.N."/>
        </authorList>
    </citation>
    <scope>NUCLEOTIDE SEQUENCE [LARGE SCALE GENOMIC DNA]</scope>
    <source>
        <strain evidence="10 11">DSM 8423</strain>
    </source>
</reference>
<dbReference type="AlphaFoldDB" id="A0A1H7YY57"/>
<dbReference type="InterPro" id="IPR036021">
    <property type="entry name" value="Tungsten_al_ferr_oxy-like_C"/>
</dbReference>
<dbReference type="InterPro" id="IPR013985">
    <property type="entry name" value="Ald_Fedxn_OxRdtase_dom3"/>
</dbReference>
<dbReference type="PANTHER" id="PTHR30038:SF7">
    <property type="entry name" value="TUNGSTEN-CONTAINING GLYCERALDEHYDE-3-PHOSPHATE:FERREDOXIN OXIDOREDUCTASE"/>
    <property type="match status" value="1"/>
</dbReference>
<evidence type="ECO:0000256" key="4">
    <source>
        <dbReference type="ARBA" id="ARBA00022723"/>
    </source>
</evidence>
<name>A0A1H7YY57_9BACT</name>
<dbReference type="EMBL" id="FOBS01000019">
    <property type="protein sequence ID" value="SEM51242.1"/>
    <property type="molecule type" value="Genomic_DNA"/>
</dbReference>
<dbReference type="SUPFAM" id="SSF56228">
    <property type="entry name" value="Aldehyde ferredoxin oxidoreductase, N-terminal domain"/>
    <property type="match status" value="1"/>
</dbReference>
<dbReference type="Proteomes" id="UP000198744">
    <property type="component" value="Unassembled WGS sequence"/>
</dbReference>
<dbReference type="SMART" id="SM00790">
    <property type="entry name" value="AFOR_N"/>
    <property type="match status" value="1"/>
</dbReference>
<gene>
    <name evidence="10" type="ORF">SAMN04489760_11923</name>
</gene>
<keyword evidence="3" id="KW-0004">4Fe-4S</keyword>
<dbReference type="GO" id="GO:0046872">
    <property type="term" value="F:metal ion binding"/>
    <property type="evidence" value="ECO:0007669"/>
    <property type="project" value="UniProtKB-KW"/>
</dbReference>
<dbReference type="GO" id="GO:0016625">
    <property type="term" value="F:oxidoreductase activity, acting on the aldehyde or oxo group of donors, iron-sulfur protein as acceptor"/>
    <property type="evidence" value="ECO:0007669"/>
    <property type="project" value="InterPro"/>
</dbReference>
<evidence type="ECO:0000256" key="6">
    <source>
        <dbReference type="ARBA" id="ARBA00023004"/>
    </source>
</evidence>
<sequence>MRYGETGYNLEIDLATGNIERVETYPKSVETLLGGQGTALKILWDRVPPDVEPFSPDNLLIFSAGLLHGTPVPGANRTSVSTINPQSNLYVHSGFGGFFGPELKHAGYDQIIIRGKSPRLVYLWIHNDKVEIRDASQLTGKSAREVAVLIQQELKDSKIQVAAIGLAGENRVYQSTIEHSNSSASQGAGTIMGDKGIKAIAVRGNKEINIARPADLWELCLRQYQRIYDNPYCGDVFLREEDDSWHANHFACGDAQGRARGYWNKELQDEWTVRVESVRTYLQWENYSQVMEEMEETVVETSKMLRGTACYNCPKECHQAISLPNSRKYFLKSYCKLAYAKAAYEDTKLNYDVLCAIQDYGLDEFAMHHVLSFVVELCNAGILTDADLPEFPAEVEGRMIYLAEKIAQREGVGDKLAKGIYEAARQIGKGAEAHVRNITKKIEQAPLRQEKVNYPYFLMYATGDKTNITQVEGSFPQQPIPDPEERKKFVECWEAAPEKFKKWFLEWEPGQQLPIEAAVNIAAWNEVMHYVDDAVGMCTWLSSFRGQYGGSPPYHLYNLPKYIHLAAGIELDPEKLWEIGKRNRNLVRAINVRRGMRRADEQPPEAHWKERDPEAEQQLLDAYYEFKGWTRDGIPTRETLDSLGLDYVSEDLVKREILKG</sequence>
<dbReference type="Pfam" id="PF02730">
    <property type="entry name" value="AFOR_N"/>
    <property type="match status" value="1"/>
</dbReference>
<dbReference type="GO" id="GO:0051539">
    <property type="term" value="F:4 iron, 4 sulfur cluster binding"/>
    <property type="evidence" value="ECO:0007669"/>
    <property type="project" value="UniProtKB-KW"/>
</dbReference>
<dbReference type="OrthoDB" id="9763894at2"/>
<dbReference type="SUPFAM" id="SSF48310">
    <property type="entry name" value="Aldehyde ferredoxin oxidoreductase, C-terminal domains"/>
    <property type="match status" value="1"/>
</dbReference>
<accession>A0A1H7YY57</accession>
<evidence type="ECO:0000256" key="7">
    <source>
        <dbReference type="ARBA" id="ARBA00023014"/>
    </source>
</evidence>
<dbReference type="GO" id="GO:0009055">
    <property type="term" value="F:electron transfer activity"/>
    <property type="evidence" value="ECO:0007669"/>
    <property type="project" value="InterPro"/>
</dbReference>
<keyword evidence="11" id="KW-1185">Reference proteome</keyword>
<dbReference type="InterPro" id="IPR013983">
    <property type="entry name" value="Ald_Fedxn_OxRdtase_N"/>
</dbReference>
<keyword evidence="6" id="KW-0408">Iron</keyword>
<dbReference type="PANTHER" id="PTHR30038">
    <property type="entry name" value="ALDEHYDE FERREDOXIN OXIDOREDUCTASE"/>
    <property type="match status" value="1"/>
</dbReference>
<proteinExistence type="inferred from homology"/>
<evidence type="ECO:0000256" key="1">
    <source>
        <dbReference type="ARBA" id="ARBA00001966"/>
    </source>
</evidence>
<dbReference type="STRING" id="43775.SAMN04489760_11923"/>
<evidence type="ECO:0000313" key="11">
    <source>
        <dbReference type="Proteomes" id="UP000198744"/>
    </source>
</evidence>
<dbReference type="InterPro" id="IPR051919">
    <property type="entry name" value="W-dependent_AOR"/>
</dbReference>
<comment type="similarity">
    <text evidence="2">Belongs to the AOR/FOR family.</text>
</comment>
<evidence type="ECO:0000256" key="8">
    <source>
        <dbReference type="ARBA" id="ARBA00049934"/>
    </source>
</evidence>
<dbReference type="RefSeq" id="WP_093883996.1">
    <property type="nucleotide sequence ID" value="NZ_FOBS01000019.1"/>
</dbReference>
<dbReference type="Pfam" id="PF01314">
    <property type="entry name" value="AFOR_C"/>
    <property type="match status" value="1"/>
</dbReference>
<evidence type="ECO:0000256" key="3">
    <source>
        <dbReference type="ARBA" id="ARBA00022485"/>
    </source>
</evidence>
<dbReference type="Gene3D" id="1.10.599.10">
    <property type="entry name" value="Aldehyde Ferredoxin Oxidoreductase Protein, subunit A, domain 3"/>
    <property type="match status" value="1"/>
</dbReference>